<comment type="caution">
    <text evidence="1">The sequence shown here is derived from an EMBL/GenBank/DDBJ whole genome shotgun (WGS) entry which is preliminary data.</text>
</comment>
<evidence type="ECO:0000313" key="1">
    <source>
        <dbReference type="EMBL" id="GJJ09105.1"/>
    </source>
</evidence>
<dbReference type="Proteomes" id="UP001050691">
    <property type="component" value="Unassembled WGS sequence"/>
</dbReference>
<protein>
    <submittedName>
        <fullName evidence="1">Uncharacterized protein</fullName>
    </submittedName>
</protein>
<sequence length="932" mass="102881">MPLSLPPDQSLSISTLNQRLVILSISEDGLKIGKGTDYVDFAEAGYKNGVYLYTENLAITSDIPAKDLTISTFSLQCSKGGVIVNTNGTRGEDSVDTAATDGGNAGTLSVFVQDLSDATASALKLQAQGGGGGDTYSEDGSVGNGGNGGTVNSVFQPTYVQLLAAVNHYFDEAEFHPEGTEEEIQKAYDTPVATSDSLYKDGKTVLSLAQVLSAKEDVIKDIFQPLIDEISKIEDEGTRTVLQLKLGVNKSRHNLQNTITNQQSYVAPMDSDVRGGYGGRGVNVTVKPGQPGSDGHQNQVFLSTWSDKNFADASFPIAHPVHCSMLLQRANVFFYINSPSLRTYARLLYERVINRLSFLPLEPEDSLYKAYKNSTVMPSTALADFERIKTQASNMLVQLNTGSLNYNGLGGLWVPRASYTFYSDVLDRALDDLAIFEDAYIQYQDALNKQQNLNDKLSIAYNNTSGILTSLSEDEQDLKLLIQDLDRKIGAETPVVEKAREELMDAYEAEIDAIKESFGLNVPQIVNALTMIAFSPAKFMGGVQIGNLVYEGFHSVPTISGVSVKEEYLASEIKRSEASIEDITTLLGDKINSQYQLDDPFATRLITEKAKILQLLDQFSQEAFGGVNDEEARKNLIEKFDALIDAVTRRNGIILDYNVTINLLLSKIAEGKDYKAKQEELVNRQVTYNDPDLPVITAYVGAIYQASRSRVMKLIDILLRSLNFRMVMTSDVYNYIFPSSDPDDLADLDQVPLGLTAVVLKNVRANVENQFDKQVEYWGSEPAKFPGDFDLDEGKQFRLKSYELEELLEDDEHTAYKYSTDGGDFQGCCNIRLYRIRFVLVGLKALTKSKKALVQFTLTQGGNETIMDRSNAAYKFEHDPVSTVFSFRVDDKGIRYILDNGNIGESNINELATSYAAPGPFAEWTISMKGTE</sequence>
<gene>
    <name evidence="1" type="ORF">Clacol_003327</name>
</gene>
<name>A0AAV5A4A3_9AGAM</name>
<proteinExistence type="predicted"/>
<accession>A0AAV5A4A3</accession>
<dbReference type="EMBL" id="BPWL01000004">
    <property type="protein sequence ID" value="GJJ09105.1"/>
    <property type="molecule type" value="Genomic_DNA"/>
</dbReference>
<organism evidence="1 2">
    <name type="scientific">Clathrus columnatus</name>
    <dbReference type="NCBI Taxonomy" id="1419009"/>
    <lineage>
        <taxon>Eukaryota</taxon>
        <taxon>Fungi</taxon>
        <taxon>Dikarya</taxon>
        <taxon>Basidiomycota</taxon>
        <taxon>Agaricomycotina</taxon>
        <taxon>Agaricomycetes</taxon>
        <taxon>Phallomycetidae</taxon>
        <taxon>Phallales</taxon>
        <taxon>Clathraceae</taxon>
        <taxon>Clathrus</taxon>
    </lineage>
</organism>
<keyword evidence="2" id="KW-1185">Reference proteome</keyword>
<reference evidence="1" key="1">
    <citation type="submission" date="2021-10" db="EMBL/GenBank/DDBJ databases">
        <title>De novo Genome Assembly of Clathrus columnatus (Basidiomycota, Fungi) Using Illumina and Nanopore Sequence Data.</title>
        <authorList>
            <person name="Ogiso-Tanaka E."/>
            <person name="Itagaki H."/>
            <person name="Hosoya T."/>
            <person name="Hosaka K."/>
        </authorList>
    </citation>
    <scope>NUCLEOTIDE SEQUENCE</scope>
    <source>
        <strain evidence="1">MO-923</strain>
    </source>
</reference>
<evidence type="ECO:0000313" key="2">
    <source>
        <dbReference type="Proteomes" id="UP001050691"/>
    </source>
</evidence>
<dbReference type="AlphaFoldDB" id="A0AAV5A4A3"/>